<evidence type="ECO:0000313" key="1">
    <source>
        <dbReference type="EMBL" id="KAH6924387.1"/>
    </source>
</evidence>
<dbReference type="Proteomes" id="UP000821845">
    <property type="component" value="Chromosome 8"/>
</dbReference>
<gene>
    <name evidence="1" type="ORF">HPB50_016528</name>
</gene>
<proteinExistence type="predicted"/>
<organism evidence="1 2">
    <name type="scientific">Hyalomma asiaticum</name>
    <name type="common">Tick</name>
    <dbReference type="NCBI Taxonomy" id="266040"/>
    <lineage>
        <taxon>Eukaryota</taxon>
        <taxon>Metazoa</taxon>
        <taxon>Ecdysozoa</taxon>
        <taxon>Arthropoda</taxon>
        <taxon>Chelicerata</taxon>
        <taxon>Arachnida</taxon>
        <taxon>Acari</taxon>
        <taxon>Parasitiformes</taxon>
        <taxon>Ixodida</taxon>
        <taxon>Ixodoidea</taxon>
        <taxon>Ixodidae</taxon>
        <taxon>Hyalomminae</taxon>
        <taxon>Hyalomma</taxon>
    </lineage>
</organism>
<dbReference type="EMBL" id="CM023488">
    <property type="protein sequence ID" value="KAH6924387.1"/>
    <property type="molecule type" value="Genomic_DNA"/>
</dbReference>
<keyword evidence="2" id="KW-1185">Reference proteome</keyword>
<accession>A0ACB7RRE7</accession>
<evidence type="ECO:0000313" key="2">
    <source>
        <dbReference type="Proteomes" id="UP000821845"/>
    </source>
</evidence>
<sequence length="95" mass="10334">MMLCMERDKGYTVHLLSAIHILAQSWDEVAPTTIQRCFGHAGFLEQVDASQEESDADSAEAHTVFDLVAQRCGSGTGTMDDYEAVDATSPAVRIL</sequence>
<name>A0ACB7RRE7_HYAAI</name>
<reference evidence="1" key="1">
    <citation type="submission" date="2020-05" db="EMBL/GenBank/DDBJ databases">
        <title>Large-scale comparative analyses of tick genomes elucidate their genetic diversity and vector capacities.</title>
        <authorList>
            <person name="Jia N."/>
            <person name="Wang J."/>
            <person name="Shi W."/>
            <person name="Du L."/>
            <person name="Sun Y."/>
            <person name="Zhan W."/>
            <person name="Jiang J."/>
            <person name="Wang Q."/>
            <person name="Zhang B."/>
            <person name="Ji P."/>
            <person name="Sakyi L.B."/>
            <person name="Cui X."/>
            <person name="Yuan T."/>
            <person name="Jiang B."/>
            <person name="Yang W."/>
            <person name="Lam T.T.-Y."/>
            <person name="Chang Q."/>
            <person name="Ding S."/>
            <person name="Wang X."/>
            <person name="Zhu J."/>
            <person name="Ruan X."/>
            <person name="Zhao L."/>
            <person name="Wei J."/>
            <person name="Que T."/>
            <person name="Du C."/>
            <person name="Cheng J."/>
            <person name="Dai P."/>
            <person name="Han X."/>
            <person name="Huang E."/>
            <person name="Gao Y."/>
            <person name="Liu J."/>
            <person name="Shao H."/>
            <person name="Ye R."/>
            <person name="Li L."/>
            <person name="Wei W."/>
            <person name="Wang X."/>
            <person name="Wang C."/>
            <person name="Yang T."/>
            <person name="Huo Q."/>
            <person name="Li W."/>
            <person name="Guo W."/>
            <person name="Chen H."/>
            <person name="Zhou L."/>
            <person name="Ni X."/>
            <person name="Tian J."/>
            <person name="Zhou Y."/>
            <person name="Sheng Y."/>
            <person name="Liu T."/>
            <person name="Pan Y."/>
            <person name="Xia L."/>
            <person name="Li J."/>
            <person name="Zhao F."/>
            <person name="Cao W."/>
        </authorList>
    </citation>
    <scope>NUCLEOTIDE SEQUENCE</scope>
    <source>
        <strain evidence="1">Hyas-2018</strain>
    </source>
</reference>
<comment type="caution">
    <text evidence="1">The sequence shown here is derived from an EMBL/GenBank/DDBJ whole genome shotgun (WGS) entry which is preliminary data.</text>
</comment>
<protein>
    <submittedName>
        <fullName evidence="1">Uncharacterized protein</fullName>
    </submittedName>
</protein>